<evidence type="ECO:0000256" key="3">
    <source>
        <dbReference type="PROSITE-ProRule" id="PRU00335"/>
    </source>
</evidence>
<sequence>MTGAADKRPRTKPAEIRRDELMDAAESLFLRKGFAATSVGEIVAEADVAKGTFYLYFKTKDDVLDALRTRFIEGFCEKLDLALAAGDRDWSGRIDIWVRTCVNAWLDSVARHDLVFHQHAPADRAMKADNLVILRLATLLEQGAQAGAWTIDHPRMVAVMLFDALHGAVDDSLAAKTPLSRAQLIALITRFYRRALAIDQG</sequence>
<keyword evidence="1" id="KW-0175">Coiled coil</keyword>
<dbReference type="AlphaFoldDB" id="I3TTW7"/>
<dbReference type="PANTHER" id="PTHR30055">
    <property type="entry name" value="HTH-TYPE TRANSCRIPTIONAL REGULATOR RUTR"/>
    <property type="match status" value="1"/>
</dbReference>
<name>I3TTW7_TISMK</name>
<keyword evidence="2 3" id="KW-0238">DNA-binding</keyword>
<dbReference type="InterPro" id="IPR001647">
    <property type="entry name" value="HTH_TetR"/>
</dbReference>
<dbReference type="EMBL" id="CP003238">
    <property type="protein sequence ID" value="AFK56205.1"/>
    <property type="molecule type" value="Genomic_DNA"/>
</dbReference>
<dbReference type="SUPFAM" id="SSF46689">
    <property type="entry name" value="Homeodomain-like"/>
    <property type="match status" value="1"/>
</dbReference>
<evidence type="ECO:0000259" key="4">
    <source>
        <dbReference type="PROSITE" id="PS50977"/>
    </source>
</evidence>
<reference evidence="5 6" key="1">
    <citation type="journal article" date="2012" name="J. Am. Chem. Soc.">
        <title>Bacterial biosynthesis and maturation of the didemnin anti-cancer agents.</title>
        <authorList>
            <person name="Xu Y."/>
            <person name="Kersten R.D."/>
            <person name="Nam S.J."/>
            <person name="Lu L."/>
            <person name="Al-Suwailem A.M."/>
            <person name="Zheng H."/>
            <person name="Fenical W."/>
            <person name="Dorrestein P.C."/>
            <person name="Moore B.S."/>
            <person name="Qian P.Y."/>
        </authorList>
    </citation>
    <scope>NUCLEOTIDE SEQUENCE [LARGE SCALE GENOMIC DNA]</scope>
    <source>
        <strain evidence="5 6">KA081020-065</strain>
    </source>
</reference>
<dbReference type="PROSITE" id="PS01081">
    <property type="entry name" value="HTH_TETR_1"/>
    <property type="match status" value="1"/>
</dbReference>
<dbReference type="PATRIC" id="fig|1110502.3.peg.4455"/>
<dbReference type="Pfam" id="PF00440">
    <property type="entry name" value="TetR_N"/>
    <property type="match status" value="1"/>
</dbReference>
<keyword evidence="6" id="KW-1185">Reference proteome</keyword>
<keyword evidence="5" id="KW-0614">Plasmid</keyword>
<dbReference type="KEGG" id="tmo:TMO_b0197"/>
<feature type="DNA-binding region" description="H-T-H motif" evidence="3">
    <location>
        <begin position="38"/>
        <end position="57"/>
    </location>
</feature>
<gene>
    <name evidence="5" type="primary">nemR</name>
    <name evidence="5" type="ordered locus">TMO_b0197</name>
</gene>
<dbReference type="PANTHER" id="PTHR30055:SF183">
    <property type="entry name" value="NUCLEOID OCCLUSION FACTOR SLMA"/>
    <property type="match status" value="1"/>
</dbReference>
<dbReference type="Proteomes" id="UP000005258">
    <property type="component" value="Plasmid pTM2"/>
</dbReference>
<dbReference type="GO" id="GO:0000976">
    <property type="term" value="F:transcription cis-regulatory region binding"/>
    <property type="evidence" value="ECO:0007669"/>
    <property type="project" value="TreeGrafter"/>
</dbReference>
<dbReference type="GO" id="GO:0003700">
    <property type="term" value="F:DNA-binding transcription factor activity"/>
    <property type="evidence" value="ECO:0007669"/>
    <property type="project" value="TreeGrafter"/>
</dbReference>
<proteinExistence type="predicted"/>
<dbReference type="Gene3D" id="1.10.357.10">
    <property type="entry name" value="Tetracycline Repressor, domain 2"/>
    <property type="match status" value="1"/>
</dbReference>
<dbReference type="InterPro" id="IPR036271">
    <property type="entry name" value="Tet_transcr_reg_TetR-rel_C_sf"/>
</dbReference>
<dbReference type="HOGENOM" id="CLU_069356_29_0_5"/>
<evidence type="ECO:0000256" key="2">
    <source>
        <dbReference type="ARBA" id="ARBA00023125"/>
    </source>
</evidence>
<geneLocation type="plasmid" evidence="5 6">
    <name>pTM2</name>
</geneLocation>
<dbReference type="InterPro" id="IPR023772">
    <property type="entry name" value="DNA-bd_HTH_TetR-type_CS"/>
</dbReference>
<dbReference type="InterPro" id="IPR009057">
    <property type="entry name" value="Homeodomain-like_sf"/>
</dbReference>
<evidence type="ECO:0000313" key="6">
    <source>
        <dbReference type="Proteomes" id="UP000005258"/>
    </source>
</evidence>
<accession>I3TTW7</accession>
<evidence type="ECO:0000256" key="1">
    <source>
        <dbReference type="ARBA" id="ARBA00023054"/>
    </source>
</evidence>
<dbReference type="Gene3D" id="1.10.10.60">
    <property type="entry name" value="Homeodomain-like"/>
    <property type="match status" value="1"/>
</dbReference>
<dbReference type="PROSITE" id="PS50977">
    <property type="entry name" value="HTH_TETR_2"/>
    <property type="match status" value="1"/>
</dbReference>
<organism evidence="5 6">
    <name type="scientific">Tistrella mobilis (strain KA081020-065)</name>
    <dbReference type="NCBI Taxonomy" id="1110502"/>
    <lineage>
        <taxon>Bacteria</taxon>
        <taxon>Pseudomonadati</taxon>
        <taxon>Pseudomonadota</taxon>
        <taxon>Alphaproteobacteria</taxon>
        <taxon>Geminicoccales</taxon>
        <taxon>Geminicoccaceae</taxon>
        <taxon>Tistrella</taxon>
    </lineage>
</organism>
<feature type="domain" description="HTH tetR-type" evidence="4">
    <location>
        <begin position="15"/>
        <end position="75"/>
    </location>
</feature>
<dbReference type="SUPFAM" id="SSF48498">
    <property type="entry name" value="Tetracyclin repressor-like, C-terminal domain"/>
    <property type="match status" value="1"/>
</dbReference>
<evidence type="ECO:0000313" key="5">
    <source>
        <dbReference type="EMBL" id="AFK56205.1"/>
    </source>
</evidence>
<protein>
    <submittedName>
        <fullName evidence="5">TetR family transcriptional regulator</fullName>
    </submittedName>
</protein>
<dbReference type="InterPro" id="IPR050109">
    <property type="entry name" value="HTH-type_TetR-like_transc_reg"/>
</dbReference>
<dbReference type="RefSeq" id="WP_014752958.1">
    <property type="nucleotide sequence ID" value="NC_017966.1"/>
</dbReference>
<dbReference type="PRINTS" id="PR00455">
    <property type="entry name" value="HTHTETR"/>
</dbReference>